<sequence>MDKIRVGINGYGRIGRNLFRLLWNHDAIEVVAINDIADTATMAHLTKYDSIHGKFPHAVSYDANGFIIEGKSVAFFHEKEIQQIPWHSAKVDLVVESTGKFKTYDELAQHHTSGAPKVILSAPSEVPEIKTIVLGVNESILDGTETIISNASCTTNNAAPMIKVIEELCGIEQAYITTVHSYTTDQSLHDQPHKDLRRARGASQSIVPTTTGAAKALTKIFPEMEGKMGGCGIRVPVPDGSLTDITFNVRKNTSIEEINAAFKNAAENKLTGILDYTEDPIVSVDIIGNTHSCVFDAQLTSVIDKMVKVVGWYDNEIGYSSRLVDLIRLVSK</sequence>
<dbReference type="InterPro" id="IPR020829">
    <property type="entry name" value="GlycerAld_3-P_DH_cat"/>
</dbReference>
<evidence type="ECO:0000259" key="9">
    <source>
        <dbReference type="SMART" id="SM00846"/>
    </source>
</evidence>
<comment type="similarity">
    <text evidence="1 8">Belongs to the glyceraldehyde-3-phosphate dehydrogenase family.</text>
</comment>
<dbReference type="NCBIfam" id="TIGR01534">
    <property type="entry name" value="GAPDH-I"/>
    <property type="match status" value="1"/>
</dbReference>
<feature type="site" description="Activates thiol group during catalysis" evidence="7">
    <location>
        <position position="180"/>
    </location>
</feature>
<keyword evidence="6" id="KW-0520">NAD</keyword>
<evidence type="ECO:0000256" key="8">
    <source>
        <dbReference type="RuleBase" id="RU000397"/>
    </source>
</evidence>
<dbReference type="SUPFAM" id="SSF55347">
    <property type="entry name" value="Glyceraldehyde-3-phosphate dehydrogenase-like, C-terminal domain"/>
    <property type="match status" value="1"/>
</dbReference>
<name>A0A4Q1K9E6_9FLAO</name>
<feature type="binding site" evidence="6">
    <location>
        <position position="35"/>
    </location>
    <ligand>
        <name>NAD(+)</name>
        <dbReference type="ChEBI" id="CHEBI:57540"/>
    </ligand>
</feature>
<reference evidence="11" key="1">
    <citation type="submission" date="2019-01" db="EMBL/GenBank/DDBJ databases">
        <title>Cytophagaceae bacterium strain CAR-16.</title>
        <authorList>
            <person name="Chen W.-M."/>
        </authorList>
    </citation>
    <scope>NUCLEOTIDE SEQUENCE [LARGE SCALE GENOMIC DNA]</scope>
    <source>
        <strain evidence="11">WWJ-16</strain>
    </source>
</reference>
<accession>A0A4Q1K9E6</accession>
<protein>
    <submittedName>
        <fullName evidence="10">Type I glyceraldehyde-3-phosphate dehydrogenase</fullName>
    </submittedName>
</protein>
<evidence type="ECO:0000313" key="11">
    <source>
        <dbReference type="Proteomes" id="UP000289857"/>
    </source>
</evidence>
<feature type="active site" description="Nucleophile" evidence="4">
    <location>
        <position position="153"/>
    </location>
</feature>
<dbReference type="CDD" id="cd18126">
    <property type="entry name" value="GAPDH_I_C"/>
    <property type="match status" value="1"/>
</dbReference>
<evidence type="ECO:0000256" key="2">
    <source>
        <dbReference type="ARBA" id="ARBA00011881"/>
    </source>
</evidence>
<proteinExistence type="inferred from homology"/>
<dbReference type="GO" id="GO:0016620">
    <property type="term" value="F:oxidoreductase activity, acting on the aldehyde or oxo group of donors, NAD or NADP as acceptor"/>
    <property type="evidence" value="ECO:0007669"/>
    <property type="project" value="InterPro"/>
</dbReference>
<organism evidence="10 11">
    <name type="scientific">Flavobacterium stagni</name>
    <dbReference type="NCBI Taxonomy" id="2506421"/>
    <lineage>
        <taxon>Bacteria</taxon>
        <taxon>Pseudomonadati</taxon>
        <taxon>Bacteroidota</taxon>
        <taxon>Flavobacteriia</taxon>
        <taxon>Flavobacteriales</taxon>
        <taxon>Flavobacteriaceae</taxon>
        <taxon>Flavobacterium</taxon>
    </lineage>
</organism>
<feature type="binding site" evidence="5">
    <location>
        <begin position="152"/>
        <end position="154"/>
    </location>
    <ligand>
        <name>D-glyceraldehyde 3-phosphate</name>
        <dbReference type="ChEBI" id="CHEBI:59776"/>
    </ligand>
</feature>
<dbReference type="PIRSF" id="PIRSF000149">
    <property type="entry name" value="GAP_DH"/>
    <property type="match status" value="1"/>
</dbReference>
<evidence type="ECO:0000256" key="4">
    <source>
        <dbReference type="PIRSR" id="PIRSR000149-1"/>
    </source>
</evidence>
<dbReference type="FunFam" id="3.30.360.10:FF:000002">
    <property type="entry name" value="Glyceraldehyde-3-phosphate dehydrogenase"/>
    <property type="match status" value="1"/>
</dbReference>
<dbReference type="SUPFAM" id="SSF51735">
    <property type="entry name" value="NAD(P)-binding Rossmann-fold domains"/>
    <property type="match status" value="1"/>
</dbReference>
<feature type="binding site" evidence="6">
    <location>
        <begin position="13"/>
        <end position="14"/>
    </location>
    <ligand>
        <name>NAD(+)</name>
        <dbReference type="ChEBI" id="CHEBI:57540"/>
    </ligand>
</feature>
<dbReference type="OrthoDB" id="9803304at2"/>
<dbReference type="PANTHER" id="PTHR43148">
    <property type="entry name" value="GLYCERALDEHYDE-3-PHOSPHATE DEHYDROGENASE 2"/>
    <property type="match status" value="1"/>
</dbReference>
<feature type="binding site" evidence="5">
    <location>
        <begin position="211"/>
        <end position="212"/>
    </location>
    <ligand>
        <name>D-glyceraldehyde 3-phosphate</name>
        <dbReference type="ChEBI" id="CHEBI:59776"/>
    </ligand>
</feature>
<keyword evidence="6" id="KW-0547">Nucleotide-binding</keyword>
<dbReference type="Gene3D" id="3.30.360.10">
    <property type="entry name" value="Dihydrodipicolinate Reductase, domain 2"/>
    <property type="match status" value="1"/>
</dbReference>
<dbReference type="GO" id="GO:0050661">
    <property type="term" value="F:NADP binding"/>
    <property type="evidence" value="ECO:0007669"/>
    <property type="project" value="InterPro"/>
</dbReference>
<dbReference type="AlphaFoldDB" id="A0A4Q1K9E6"/>
<dbReference type="PRINTS" id="PR00078">
    <property type="entry name" value="G3PDHDRGNASE"/>
</dbReference>
<keyword evidence="3" id="KW-0560">Oxidoreductase</keyword>
<dbReference type="Pfam" id="PF02800">
    <property type="entry name" value="Gp_dh_C"/>
    <property type="match status" value="1"/>
</dbReference>
<dbReference type="InterPro" id="IPR020828">
    <property type="entry name" value="GlycerAld_3-P_DH_NAD(P)-bd"/>
</dbReference>
<dbReference type="InterPro" id="IPR006424">
    <property type="entry name" value="Glyceraldehyde-3-P_DH_1"/>
</dbReference>
<feature type="binding site" evidence="5">
    <location>
        <position position="234"/>
    </location>
    <ligand>
        <name>D-glyceraldehyde 3-phosphate</name>
        <dbReference type="ChEBI" id="CHEBI:59776"/>
    </ligand>
</feature>
<evidence type="ECO:0000256" key="3">
    <source>
        <dbReference type="ARBA" id="ARBA00023002"/>
    </source>
</evidence>
<evidence type="ECO:0000256" key="7">
    <source>
        <dbReference type="PIRSR" id="PIRSR000149-4"/>
    </source>
</evidence>
<dbReference type="CDD" id="cd05214">
    <property type="entry name" value="GAPDH_I_N"/>
    <property type="match status" value="1"/>
</dbReference>
<dbReference type="RefSeq" id="WP_129461470.1">
    <property type="nucleotide sequence ID" value="NZ_SBKN01000004.1"/>
</dbReference>
<comment type="subunit">
    <text evidence="2">Homotetramer.</text>
</comment>
<evidence type="ECO:0000256" key="1">
    <source>
        <dbReference type="ARBA" id="ARBA00007406"/>
    </source>
</evidence>
<dbReference type="GO" id="GO:0006006">
    <property type="term" value="P:glucose metabolic process"/>
    <property type="evidence" value="ECO:0007669"/>
    <property type="project" value="InterPro"/>
</dbReference>
<dbReference type="FunFam" id="3.40.50.720:FF:000001">
    <property type="entry name" value="Glyceraldehyde-3-phosphate dehydrogenase"/>
    <property type="match status" value="1"/>
</dbReference>
<keyword evidence="11" id="KW-1185">Reference proteome</keyword>
<dbReference type="Pfam" id="PF00044">
    <property type="entry name" value="Gp_dh_N"/>
    <property type="match status" value="1"/>
</dbReference>
<gene>
    <name evidence="10" type="primary">gap</name>
    <name evidence="10" type="ORF">EQG61_08360</name>
</gene>
<comment type="caution">
    <text evidence="10">The sequence shown here is derived from an EMBL/GenBank/DDBJ whole genome shotgun (WGS) entry which is preliminary data.</text>
</comment>
<evidence type="ECO:0000313" key="10">
    <source>
        <dbReference type="EMBL" id="RXR22585.1"/>
    </source>
</evidence>
<dbReference type="Proteomes" id="UP000289857">
    <property type="component" value="Unassembled WGS sequence"/>
</dbReference>
<dbReference type="GO" id="GO:0051287">
    <property type="term" value="F:NAD binding"/>
    <property type="evidence" value="ECO:0007669"/>
    <property type="project" value="InterPro"/>
</dbReference>
<dbReference type="Gene3D" id="3.40.50.720">
    <property type="entry name" value="NAD(P)-binding Rossmann-like Domain"/>
    <property type="match status" value="1"/>
</dbReference>
<evidence type="ECO:0000256" key="6">
    <source>
        <dbReference type="PIRSR" id="PIRSR000149-3"/>
    </source>
</evidence>
<dbReference type="InterPro" id="IPR020831">
    <property type="entry name" value="GlycerAld/Erythrose_P_DH"/>
</dbReference>
<feature type="binding site" evidence="6">
    <location>
        <position position="121"/>
    </location>
    <ligand>
        <name>NAD(+)</name>
        <dbReference type="ChEBI" id="CHEBI:57540"/>
    </ligand>
</feature>
<feature type="binding site" evidence="6">
    <location>
        <position position="315"/>
    </location>
    <ligand>
        <name>NAD(+)</name>
        <dbReference type="ChEBI" id="CHEBI:57540"/>
    </ligand>
</feature>
<feature type="binding site" evidence="5">
    <location>
        <position position="183"/>
    </location>
    <ligand>
        <name>D-glyceraldehyde 3-phosphate</name>
        <dbReference type="ChEBI" id="CHEBI:59776"/>
    </ligand>
</feature>
<dbReference type="SMART" id="SM00846">
    <property type="entry name" value="Gp_dh_N"/>
    <property type="match status" value="1"/>
</dbReference>
<feature type="domain" description="Glyceraldehyde 3-phosphate dehydrogenase NAD(P) binding" evidence="9">
    <location>
        <begin position="4"/>
        <end position="153"/>
    </location>
</feature>
<evidence type="ECO:0000256" key="5">
    <source>
        <dbReference type="PIRSR" id="PIRSR000149-2"/>
    </source>
</evidence>
<dbReference type="EMBL" id="SBKN01000004">
    <property type="protein sequence ID" value="RXR22585.1"/>
    <property type="molecule type" value="Genomic_DNA"/>
</dbReference>
<dbReference type="InterPro" id="IPR036291">
    <property type="entry name" value="NAD(P)-bd_dom_sf"/>
</dbReference>